<dbReference type="InterPro" id="IPR029787">
    <property type="entry name" value="Nucleotide_cyclase"/>
</dbReference>
<dbReference type="GO" id="GO:0052621">
    <property type="term" value="F:diguanylate cyclase activity"/>
    <property type="evidence" value="ECO:0007669"/>
    <property type="project" value="UniProtKB-EC"/>
</dbReference>
<dbReference type="InterPro" id="IPR035965">
    <property type="entry name" value="PAS-like_dom_sf"/>
</dbReference>
<evidence type="ECO:0000256" key="1">
    <source>
        <dbReference type="ARBA" id="ARBA00012528"/>
    </source>
</evidence>
<dbReference type="Pfam" id="PF13426">
    <property type="entry name" value="PAS_9"/>
    <property type="match status" value="1"/>
</dbReference>
<reference evidence="5" key="1">
    <citation type="submission" date="2011-02" db="EMBL/GenBank/DDBJ databases">
        <title>Complete sequence of Acidovorax avenae subsp. avenae ATCC 19860.</title>
        <authorList>
            <consortium name="US DOE Joint Genome Institute"/>
            <person name="Lucas S."/>
            <person name="Copeland A."/>
            <person name="Lapidus A."/>
            <person name="Cheng J.-F."/>
            <person name="Goodwin L."/>
            <person name="Pitluck S."/>
            <person name="Chertkov O."/>
            <person name="Held B."/>
            <person name="Detter J.C."/>
            <person name="Han C."/>
            <person name="Tapia R."/>
            <person name="Land M."/>
            <person name="Hauser L."/>
            <person name="Kyrpides N."/>
            <person name="Ivanova N."/>
            <person name="Ovchinnikova G."/>
            <person name="Pagani I."/>
            <person name="Gordon S."/>
            <person name="Woyke T."/>
        </authorList>
    </citation>
    <scope>NUCLEOTIDE SEQUENCE</scope>
    <source>
        <strain evidence="5">ATCC 19860</strain>
    </source>
</reference>
<dbReference type="GO" id="GO:0005886">
    <property type="term" value="C:plasma membrane"/>
    <property type="evidence" value="ECO:0007669"/>
    <property type="project" value="TreeGrafter"/>
</dbReference>
<comment type="catalytic activity">
    <reaction evidence="2">
        <text>2 GTP = 3',3'-c-di-GMP + 2 diphosphate</text>
        <dbReference type="Rhea" id="RHEA:24898"/>
        <dbReference type="ChEBI" id="CHEBI:33019"/>
        <dbReference type="ChEBI" id="CHEBI:37565"/>
        <dbReference type="ChEBI" id="CHEBI:58805"/>
        <dbReference type="EC" id="2.7.7.65"/>
    </reaction>
</comment>
<organism evidence="5 6">
    <name type="scientific">Paracidovorax avenae (strain ATCC 19860 / DSM 7227 / CCUG 15838 / JCM 20985 / LMG 2117 / NCPPB 1011)</name>
    <name type="common">Acidovorax avenae</name>
    <dbReference type="NCBI Taxonomy" id="643561"/>
    <lineage>
        <taxon>Bacteria</taxon>
        <taxon>Pseudomonadati</taxon>
        <taxon>Pseudomonadota</taxon>
        <taxon>Betaproteobacteria</taxon>
        <taxon>Burkholderiales</taxon>
        <taxon>Comamonadaceae</taxon>
        <taxon>Paracidovorax</taxon>
    </lineage>
</organism>
<dbReference type="SMART" id="SM00091">
    <property type="entry name" value="PAS"/>
    <property type="match status" value="1"/>
</dbReference>
<sequence length="326" mass="36041">MREGPAAIIHRMAELTDDRTTSASLLELNARLALYSIDAIADMIIWTDRDGRYVTVNRAAQQLLGYTPEEFRGLRVCDVDPLFSEERWRSHWADLERLGSVTLETVNTRKDGTSVPIEVTASLVVFDGSLFNCSVVRDITERRRNEAERQALNERIYQLSITDSLTGIANRRRFDEMLGSEFARHARSGEPLCVVLIDIDHFKAFNDHYGHPGGDSCLQRVAAAIDTRMRWPCDLAARYGGEEFACILPATGLDEASDMTEGLRRAIEALAIPHAAAASGRVTASVGAACCLHAAQQTPDGLLEAADASLYRAKREGRNRTAVAYL</sequence>
<dbReference type="InterPro" id="IPR050469">
    <property type="entry name" value="Diguanylate_Cyclase"/>
</dbReference>
<dbReference type="Gene3D" id="3.30.450.20">
    <property type="entry name" value="PAS domain"/>
    <property type="match status" value="1"/>
</dbReference>
<evidence type="ECO:0000259" key="3">
    <source>
        <dbReference type="PROSITE" id="PS50112"/>
    </source>
</evidence>
<dbReference type="InterPro" id="IPR000014">
    <property type="entry name" value="PAS"/>
</dbReference>
<dbReference type="PANTHER" id="PTHR45138:SF9">
    <property type="entry name" value="DIGUANYLATE CYCLASE DGCM-RELATED"/>
    <property type="match status" value="1"/>
</dbReference>
<dbReference type="CDD" id="cd00130">
    <property type="entry name" value="PAS"/>
    <property type="match status" value="1"/>
</dbReference>
<dbReference type="InterPro" id="IPR000160">
    <property type="entry name" value="GGDEF_dom"/>
</dbReference>
<feature type="domain" description="PAS" evidence="3">
    <location>
        <begin position="37"/>
        <end position="73"/>
    </location>
</feature>
<evidence type="ECO:0000259" key="4">
    <source>
        <dbReference type="PROSITE" id="PS50887"/>
    </source>
</evidence>
<dbReference type="SMART" id="SM00267">
    <property type="entry name" value="GGDEF"/>
    <property type="match status" value="1"/>
</dbReference>
<evidence type="ECO:0000313" key="5">
    <source>
        <dbReference type="EMBL" id="ADX45833.1"/>
    </source>
</evidence>
<dbReference type="FunFam" id="3.30.70.270:FF:000001">
    <property type="entry name" value="Diguanylate cyclase domain protein"/>
    <property type="match status" value="1"/>
</dbReference>
<dbReference type="EMBL" id="CP002521">
    <property type="protein sequence ID" value="ADX45833.1"/>
    <property type="molecule type" value="Genomic_DNA"/>
</dbReference>
<dbReference type="Proteomes" id="UP000002482">
    <property type="component" value="Chromosome"/>
</dbReference>
<keyword evidence="6" id="KW-1185">Reference proteome</keyword>
<dbReference type="GO" id="GO:0043709">
    <property type="term" value="P:cell adhesion involved in single-species biofilm formation"/>
    <property type="evidence" value="ECO:0007669"/>
    <property type="project" value="TreeGrafter"/>
</dbReference>
<dbReference type="EC" id="2.7.7.65" evidence="1"/>
<dbReference type="GO" id="GO:1902201">
    <property type="term" value="P:negative regulation of bacterial-type flagellum-dependent cell motility"/>
    <property type="evidence" value="ECO:0007669"/>
    <property type="project" value="TreeGrafter"/>
</dbReference>
<name>F0Q835_PARA1</name>
<dbReference type="OrthoDB" id="9813903at2"/>
<dbReference type="NCBIfam" id="TIGR00254">
    <property type="entry name" value="GGDEF"/>
    <property type="match status" value="1"/>
</dbReference>
<dbReference type="AlphaFoldDB" id="F0Q835"/>
<accession>F0Q835</accession>
<evidence type="ECO:0000313" key="6">
    <source>
        <dbReference type="Proteomes" id="UP000002482"/>
    </source>
</evidence>
<dbReference type="SUPFAM" id="SSF55785">
    <property type="entry name" value="PYP-like sensor domain (PAS domain)"/>
    <property type="match status" value="1"/>
</dbReference>
<dbReference type="PANTHER" id="PTHR45138">
    <property type="entry name" value="REGULATORY COMPONENTS OF SENSORY TRANSDUCTION SYSTEM"/>
    <property type="match status" value="1"/>
</dbReference>
<feature type="domain" description="GGDEF" evidence="4">
    <location>
        <begin position="190"/>
        <end position="326"/>
    </location>
</feature>
<dbReference type="InterPro" id="IPR043128">
    <property type="entry name" value="Rev_trsase/Diguanyl_cyclase"/>
</dbReference>
<proteinExistence type="predicted"/>
<dbReference type="PROSITE" id="PS50887">
    <property type="entry name" value="GGDEF"/>
    <property type="match status" value="1"/>
</dbReference>
<dbReference type="HOGENOM" id="CLU_000445_11_4_4"/>
<protein>
    <recommendedName>
        <fullName evidence="1">diguanylate cyclase</fullName>
        <ecNumber evidence="1">2.7.7.65</ecNumber>
    </recommendedName>
</protein>
<evidence type="ECO:0000256" key="2">
    <source>
        <dbReference type="ARBA" id="ARBA00034247"/>
    </source>
</evidence>
<dbReference type="PROSITE" id="PS50112">
    <property type="entry name" value="PAS"/>
    <property type="match status" value="1"/>
</dbReference>
<dbReference type="NCBIfam" id="TIGR00229">
    <property type="entry name" value="sensory_box"/>
    <property type="match status" value="1"/>
</dbReference>
<dbReference type="SUPFAM" id="SSF55073">
    <property type="entry name" value="Nucleotide cyclase"/>
    <property type="match status" value="1"/>
</dbReference>
<dbReference type="Gene3D" id="3.30.70.270">
    <property type="match status" value="1"/>
</dbReference>
<dbReference type="KEGG" id="aaa:Acav_1919"/>
<dbReference type="Pfam" id="PF00990">
    <property type="entry name" value="GGDEF"/>
    <property type="match status" value="1"/>
</dbReference>
<gene>
    <name evidence="5" type="ordered locus">Acav_1919</name>
</gene>
<dbReference type="CDD" id="cd01949">
    <property type="entry name" value="GGDEF"/>
    <property type="match status" value="1"/>
</dbReference>